<gene>
    <name evidence="3" type="ORF">F384_11195</name>
</gene>
<proteinExistence type="predicted"/>
<dbReference type="EMBL" id="CP011132">
    <property type="protein sequence ID" value="AKE59112.1"/>
    <property type="molecule type" value="Genomic_DNA"/>
</dbReference>
<protein>
    <recommendedName>
        <fullName evidence="5">DUF3304 domain-containing protein</fullName>
    </recommendedName>
</protein>
<evidence type="ECO:0008006" key="5">
    <source>
        <dbReference type="Google" id="ProtNLM"/>
    </source>
</evidence>
<feature type="compositionally biased region" description="Polar residues" evidence="1">
    <location>
        <begin position="166"/>
        <end position="175"/>
    </location>
</feature>
<dbReference type="AlphaFoldDB" id="A0A0F6TV93"/>
<reference evidence="3 4" key="1">
    <citation type="journal article" date="2013" name="Appl. Microbiol. Biotechnol.">
        <title>Glycerol assimilation and production of 1,3-propanediol by Citrobacter amalonaticus Y19.</title>
        <authorList>
            <person name="Ainala S.K."/>
            <person name="Ashok S."/>
            <person name="Ko Y."/>
            <person name="Park S."/>
        </authorList>
    </citation>
    <scope>NUCLEOTIDE SEQUENCE [LARGE SCALE GENOMIC DNA]</scope>
    <source>
        <strain evidence="3 4">Y19</strain>
    </source>
</reference>
<sequence length="175" mass="19640">MGFFSRLEQFDQKLTRGYARWGRWVWGGVIALPVLWFLWSVGMSLWGPPSGGVILEIHSEIDRPIRGFSVNGMAGANAFAHGGGKTTCCGDIRGEEAEVIWTVDYTRAQYEAGIRTEIHRTVMPLPKRERGQDFLHVHFLPGDKVLLGWSEGAGSPYEERKDYSKNNETGQEAQP</sequence>
<evidence type="ECO:0000256" key="2">
    <source>
        <dbReference type="SAM" id="Phobius"/>
    </source>
</evidence>
<evidence type="ECO:0000256" key="1">
    <source>
        <dbReference type="SAM" id="MobiDB-lite"/>
    </source>
</evidence>
<dbReference type="Proteomes" id="UP000034085">
    <property type="component" value="Chromosome"/>
</dbReference>
<keyword evidence="2" id="KW-1133">Transmembrane helix</keyword>
<keyword evidence="2" id="KW-0812">Transmembrane</keyword>
<dbReference type="Pfam" id="PF11745">
    <property type="entry name" value="DUF3304"/>
    <property type="match status" value="1"/>
</dbReference>
<evidence type="ECO:0000313" key="4">
    <source>
        <dbReference type="Proteomes" id="UP000034085"/>
    </source>
</evidence>
<feature type="transmembrane region" description="Helical" evidence="2">
    <location>
        <begin position="21"/>
        <end position="39"/>
    </location>
</feature>
<dbReference type="HOGENOM" id="CLU_125887_0_0_6"/>
<evidence type="ECO:0000313" key="3">
    <source>
        <dbReference type="EMBL" id="AKE59112.1"/>
    </source>
</evidence>
<dbReference type="OrthoDB" id="6057435at2"/>
<feature type="region of interest" description="Disordered" evidence="1">
    <location>
        <begin position="155"/>
        <end position="175"/>
    </location>
</feature>
<dbReference type="PATRIC" id="fig|1261127.3.peg.2336"/>
<keyword evidence="2" id="KW-0472">Membrane</keyword>
<dbReference type="InterPro" id="IPR021733">
    <property type="entry name" value="DUF3304"/>
</dbReference>
<name>A0A0F6TV93_CITAM</name>
<accession>A0A0F6TV93</accession>
<organism evidence="3 4">
    <name type="scientific">Citrobacter amalonaticus Y19</name>
    <dbReference type="NCBI Taxonomy" id="1261127"/>
    <lineage>
        <taxon>Bacteria</taxon>
        <taxon>Pseudomonadati</taxon>
        <taxon>Pseudomonadota</taxon>
        <taxon>Gammaproteobacteria</taxon>
        <taxon>Enterobacterales</taxon>
        <taxon>Enterobacteriaceae</taxon>
        <taxon>Citrobacter</taxon>
    </lineage>
</organism>
<dbReference type="KEGG" id="cama:F384_11195"/>
<dbReference type="RefSeq" id="WP_046481538.1">
    <property type="nucleotide sequence ID" value="NZ_CP011132.1"/>
</dbReference>